<dbReference type="KEGG" id="cvr:CHLNCDRAFT_15398"/>
<dbReference type="RefSeq" id="XP_005850853.1">
    <property type="nucleotide sequence ID" value="XM_005850791.1"/>
</dbReference>
<dbReference type="Pfam" id="PF08041">
    <property type="entry name" value="PetM"/>
    <property type="match status" value="1"/>
</dbReference>
<keyword evidence="9" id="KW-1185">Reference proteome</keyword>
<evidence type="ECO:0000256" key="7">
    <source>
        <dbReference type="SAM" id="Phobius"/>
    </source>
</evidence>
<dbReference type="eggNOG" id="ENOG502T01X">
    <property type="taxonomic scope" value="Eukaryota"/>
</dbReference>
<evidence type="ECO:0008006" key="10">
    <source>
        <dbReference type="Google" id="ProtNLM"/>
    </source>
</evidence>
<sequence length="59" mass="6119">KAQRRAAVQPQASMEVAQLAGEAGFIFGVSGVMVGITLIGLAFGFVLLRVESLAEEGKV</sequence>
<keyword evidence="6 7" id="KW-0472">Membrane</keyword>
<evidence type="ECO:0000313" key="9">
    <source>
        <dbReference type="Proteomes" id="UP000008141"/>
    </source>
</evidence>
<evidence type="ECO:0000256" key="6">
    <source>
        <dbReference type="ARBA" id="ARBA00023136"/>
    </source>
</evidence>
<keyword evidence="3 7" id="KW-0812">Transmembrane</keyword>
<dbReference type="Proteomes" id="UP000008141">
    <property type="component" value="Unassembled WGS sequence"/>
</dbReference>
<evidence type="ECO:0000313" key="8">
    <source>
        <dbReference type="EMBL" id="EFN58751.1"/>
    </source>
</evidence>
<evidence type="ECO:0000256" key="4">
    <source>
        <dbReference type="ARBA" id="ARBA00022982"/>
    </source>
</evidence>
<comment type="subcellular location">
    <subcellularLocation>
        <location evidence="1">Membrane</location>
        <topology evidence="1">Single-pass membrane protein</topology>
    </subcellularLocation>
</comment>
<dbReference type="OrthoDB" id="1926597at2759"/>
<feature type="non-terminal residue" evidence="8">
    <location>
        <position position="59"/>
    </location>
</feature>
<evidence type="ECO:0000256" key="5">
    <source>
        <dbReference type="ARBA" id="ARBA00022989"/>
    </source>
</evidence>
<keyword evidence="2" id="KW-0813">Transport</keyword>
<proteinExistence type="inferred from homology"/>
<evidence type="ECO:0000256" key="3">
    <source>
        <dbReference type="ARBA" id="ARBA00022692"/>
    </source>
</evidence>
<dbReference type="InParanoid" id="E1Z5F2"/>
<dbReference type="EMBL" id="GL433837">
    <property type="protein sequence ID" value="EFN58751.1"/>
    <property type="molecule type" value="Genomic_DNA"/>
</dbReference>
<keyword evidence="4" id="KW-0249">Electron transport</keyword>
<evidence type="ECO:0000256" key="1">
    <source>
        <dbReference type="ARBA" id="ARBA00004167"/>
    </source>
</evidence>
<evidence type="ECO:0000256" key="2">
    <source>
        <dbReference type="ARBA" id="ARBA00022448"/>
    </source>
</evidence>
<gene>
    <name evidence="8" type="ORF">CHLNCDRAFT_15398</name>
</gene>
<organism evidence="9">
    <name type="scientific">Chlorella variabilis</name>
    <name type="common">Green alga</name>
    <dbReference type="NCBI Taxonomy" id="554065"/>
    <lineage>
        <taxon>Eukaryota</taxon>
        <taxon>Viridiplantae</taxon>
        <taxon>Chlorophyta</taxon>
        <taxon>core chlorophytes</taxon>
        <taxon>Trebouxiophyceae</taxon>
        <taxon>Chlorellales</taxon>
        <taxon>Chlorellaceae</taxon>
        <taxon>Chlorella clade</taxon>
        <taxon>Chlorella</taxon>
    </lineage>
</organism>
<reference evidence="8 9" key="1">
    <citation type="journal article" date="2010" name="Plant Cell">
        <title>The Chlorella variabilis NC64A genome reveals adaptation to photosymbiosis, coevolution with viruses, and cryptic sex.</title>
        <authorList>
            <person name="Blanc G."/>
            <person name="Duncan G."/>
            <person name="Agarkova I."/>
            <person name="Borodovsky M."/>
            <person name="Gurnon J."/>
            <person name="Kuo A."/>
            <person name="Lindquist E."/>
            <person name="Lucas S."/>
            <person name="Pangilinan J."/>
            <person name="Polle J."/>
            <person name="Salamov A."/>
            <person name="Terry A."/>
            <person name="Yamada T."/>
            <person name="Dunigan D.D."/>
            <person name="Grigoriev I.V."/>
            <person name="Claverie J.M."/>
            <person name="Van Etten J.L."/>
        </authorList>
    </citation>
    <scope>NUCLEOTIDE SEQUENCE [LARGE SCALE GENOMIC DNA]</scope>
    <source>
        <strain evidence="8 9">NC64A</strain>
    </source>
</reference>
<feature type="transmembrane region" description="Helical" evidence="7">
    <location>
        <begin position="23"/>
        <end position="48"/>
    </location>
</feature>
<dbReference type="InterPro" id="IPR012595">
    <property type="entry name" value="PetM_cyt_b6/f_cplx_su7"/>
</dbReference>
<dbReference type="STRING" id="554065.E1Z5F2"/>
<dbReference type="GO" id="GO:0016020">
    <property type="term" value="C:membrane"/>
    <property type="evidence" value="ECO:0007669"/>
    <property type="project" value="UniProtKB-SubCell"/>
</dbReference>
<keyword evidence="5 7" id="KW-1133">Transmembrane helix</keyword>
<name>E1Z5F2_CHLVA</name>
<dbReference type="SUPFAM" id="SSF103441">
    <property type="entry name" value="PetM subunit of the cytochrome b6f complex"/>
    <property type="match status" value="1"/>
</dbReference>
<protein>
    <recommendedName>
        <fullName evidence="10">Cytochrome b6-f complex subunit 7</fullName>
    </recommendedName>
</protein>
<feature type="non-terminal residue" evidence="8">
    <location>
        <position position="1"/>
    </location>
</feature>
<accession>E1Z5F2</accession>
<dbReference type="GO" id="GO:0009512">
    <property type="term" value="C:cytochrome b6f complex"/>
    <property type="evidence" value="ECO:0007669"/>
    <property type="project" value="InterPro"/>
</dbReference>
<dbReference type="GeneID" id="17357909"/>
<dbReference type="AlphaFoldDB" id="E1Z5F2"/>
<dbReference type="HAMAP" id="MF_00396">
    <property type="entry name" value="Cytb6_f_PetM"/>
    <property type="match status" value="1"/>
</dbReference>